<comment type="caution">
    <text evidence="2">The sequence shown here is derived from an EMBL/GenBank/DDBJ whole genome shotgun (WGS) entry which is preliminary data.</text>
</comment>
<sequence>MRRSQPNGGRKARPGPASSRNTSKPGVSFNNEPLLRTGSNRPSPHKTQSPGKSSFRSRQERYRPRPQDDDGAMDIDISELGSTDSVSSASSEAASDIDEQFGNSRPSDRGNPPTLTTRFDEDVGRALFRARLEQSSDAGSDNNGKDEMLVLGIEELKGKLVEFASRVPLVSETETGYTDKLLKSSKEQLVRYIGSIAMGGRKGEEGWKELLTDAEARKAIVMGVVARALKEHVFGDYLFGADDELREKLESIDTSGKTHDGFVRTRERAALVNQNRIDAHLLAQGVFRVRHQLAKMLKPFWAGKNAWGRSVRGMGEEDLKALDEIIKHAASISHLIRRAPDVVYYWSPAFKDEEFEPASMEALNLATMIRTSPYDKVTDDRGFERAVLRKQEENSEAIVRIVVFPAVVAYRQYGRSLAAAEIKVEKEGSRRLPPDVRDRHNQPITVQQGFRSKLISKSVVHLSWGKQMLLTKEAGTAAHLDAVRDGHMGKYSMDSANHLELHELYEAVHSGARVR</sequence>
<reference evidence="2 3" key="1">
    <citation type="submission" date="2021-01" db="EMBL/GenBank/DDBJ databases">
        <title>Cercospora kikuchii MAFF 305040 whole genome shotgun sequence.</title>
        <authorList>
            <person name="Kashiwa T."/>
            <person name="Suzuki T."/>
        </authorList>
    </citation>
    <scope>NUCLEOTIDE SEQUENCE [LARGE SCALE GENOMIC DNA]</scope>
    <source>
        <strain evidence="2 3">MAFF 305040</strain>
    </source>
</reference>
<feature type="compositionally biased region" description="Polar residues" evidence="1">
    <location>
        <begin position="18"/>
        <end position="56"/>
    </location>
</feature>
<proteinExistence type="predicted"/>
<dbReference type="OrthoDB" id="309640at2759"/>
<evidence type="ECO:0000313" key="2">
    <source>
        <dbReference type="EMBL" id="GIZ42563.1"/>
    </source>
</evidence>
<accession>A0A9P3CGY9</accession>
<evidence type="ECO:0000313" key="3">
    <source>
        <dbReference type="Proteomes" id="UP000825890"/>
    </source>
</evidence>
<feature type="compositionally biased region" description="Basic and acidic residues" evidence="1">
    <location>
        <begin position="57"/>
        <end position="68"/>
    </location>
</feature>
<dbReference type="EMBL" id="BOLY01000003">
    <property type="protein sequence ID" value="GIZ42563.1"/>
    <property type="molecule type" value="Genomic_DNA"/>
</dbReference>
<dbReference type="GeneID" id="68291400"/>
<dbReference type="AlphaFoldDB" id="A0A9P3CGY9"/>
<dbReference type="Proteomes" id="UP000825890">
    <property type="component" value="Unassembled WGS sequence"/>
</dbReference>
<protein>
    <submittedName>
        <fullName evidence="2">Uncharacterized protein</fullName>
    </submittedName>
</protein>
<organism evidence="2 3">
    <name type="scientific">Cercospora kikuchii</name>
    <dbReference type="NCBI Taxonomy" id="84275"/>
    <lineage>
        <taxon>Eukaryota</taxon>
        <taxon>Fungi</taxon>
        <taxon>Dikarya</taxon>
        <taxon>Ascomycota</taxon>
        <taxon>Pezizomycotina</taxon>
        <taxon>Dothideomycetes</taxon>
        <taxon>Dothideomycetidae</taxon>
        <taxon>Mycosphaerellales</taxon>
        <taxon>Mycosphaerellaceae</taxon>
        <taxon>Cercospora</taxon>
    </lineage>
</organism>
<dbReference type="RefSeq" id="XP_044657050.1">
    <property type="nucleotide sequence ID" value="XM_044801115.1"/>
</dbReference>
<feature type="compositionally biased region" description="Low complexity" evidence="1">
    <location>
        <begin position="82"/>
        <end position="94"/>
    </location>
</feature>
<keyword evidence="3" id="KW-1185">Reference proteome</keyword>
<feature type="region of interest" description="Disordered" evidence="1">
    <location>
        <begin position="1"/>
        <end position="120"/>
    </location>
</feature>
<gene>
    <name evidence="2" type="ORF">CKM354_000582500</name>
</gene>
<name>A0A9P3CGY9_9PEZI</name>
<evidence type="ECO:0000256" key="1">
    <source>
        <dbReference type="SAM" id="MobiDB-lite"/>
    </source>
</evidence>